<evidence type="ECO:0000313" key="2">
    <source>
        <dbReference type="Proteomes" id="UP000324233"/>
    </source>
</evidence>
<dbReference type="Proteomes" id="UP000324233">
    <property type="component" value="Chromosome"/>
</dbReference>
<sequence length="346" mass="38646">MTLGKELWSLVAIVAVFLHMAVSAMGGDGPAFRVREEAERIVITGPSLEAAIRKWGYVSGVEAQSFLDVRTGFRDPGFGLDIVDWLMENGPDDAYRDKLPGDLPYSYNNLVHGKRPKRSIEGPQVCTQAKRLEPVVITGRDFVAVRQGHAYTLAAPGKKAGSRWEQTLVFPAGKRYFLAADRVTSVNASEGLFLRIDMPGHIRHRAGDTFSEVYLSYRGLIPSREFLRDFPPDEKFLYVREEGKVPSRIIRGYHLRDPKTGKDGPWLAALTLDPSVVSEAWCHQRGYVCMIQEVGGRPVKPSETFGAAYLTGYFDSIDEMNRVYDEHAGHRGLRADASGWTLTREP</sequence>
<dbReference type="EMBL" id="CP042997">
    <property type="protein sequence ID" value="QEH38908.1"/>
    <property type="molecule type" value="Genomic_DNA"/>
</dbReference>
<gene>
    <name evidence="1" type="ORF">OJF2_75180</name>
</gene>
<accession>A0A5B9WE16</accession>
<dbReference type="AlphaFoldDB" id="A0A5B9WE16"/>
<dbReference type="KEGG" id="agv:OJF2_75180"/>
<reference evidence="1 2" key="1">
    <citation type="submission" date="2019-08" db="EMBL/GenBank/DDBJ databases">
        <title>Deep-cultivation of Planctomycetes and their phenomic and genomic characterization uncovers novel biology.</title>
        <authorList>
            <person name="Wiegand S."/>
            <person name="Jogler M."/>
            <person name="Boedeker C."/>
            <person name="Pinto D."/>
            <person name="Vollmers J."/>
            <person name="Rivas-Marin E."/>
            <person name="Kohn T."/>
            <person name="Peeters S.H."/>
            <person name="Heuer A."/>
            <person name="Rast P."/>
            <person name="Oberbeckmann S."/>
            <person name="Bunk B."/>
            <person name="Jeske O."/>
            <person name="Meyerdierks A."/>
            <person name="Storesund J.E."/>
            <person name="Kallscheuer N."/>
            <person name="Luecker S."/>
            <person name="Lage O.M."/>
            <person name="Pohl T."/>
            <person name="Merkel B.J."/>
            <person name="Hornburger P."/>
            <person name="Mueller R.-W."/>
            <person name="Bruemmer F."/>
            <person name="Labrenz M."/>
            <person name="Spormann A.M."/>
            <person name="Op den Camp H."/>
            <person name="Overmann J."/>
            <person name="Amann R."/>
            <person name="Jetten M.S.M."/>
            <person name="Mascher T."/>
            <person name="Medema M.H."/>
            <person name="Devos D.P."/>
            <person name="Kaster A.-K."/>
            <person name="Ovreas L."/>
            <person name="Rohde M."/>
            <person name="Galperin M.Y."/>
            <person name="Jogler C."/>
        </authorList>
    </citation>
    <scope>NUCLEOTIDE SEQUENCE [LARGE SCALE GENOMIC DNA]</scope>
    <source>
        <strain evidence="1 2">OJF2</strain>
    </source>
</reference>
<evidence type="ECO:0000313" key="1">
    <source>
        <dbReference type="EMBL" id="QEH38908.1"/>
    </source>
</evidence>
<organism evidence="1 2">
    <name type="scientific">Aquisphaera giovannonii</name>
    <dbReference type="NCBI Taxonomy" id="406548"/>
    <lineage>
        <taxon>Bacteria</taxon>
        <taxon>Pseudomonadati</taxon>
        <taxon>Planctomycetota</taxon>
        <taxon>Planctomycetia</taxon>
        <taxon>Isosphaerales</taxon>
        <taxon>Isosphaeraceae</taxon>
        <taxon>Aquisphaera</taxon>
    </lineage>
</organism>
<proteinExistence type="predicted"/>
<name>A0A5B9WE16_9BACT</name>
<protein>
    <submittedName>
        <fullName evidence="1">Uncharacterized protein</fullName>
    </submittedName>
</protein>
<keyword evidence="2" id="KW-1185">Reference proteome</keyword>